<keyword evidence="2" id="KW-1185">Reference proteome</keyword>
<dbReference type="EMBL" id="MU157884">
    <property type="protein sequence ID" value="KAF9525427.1"/>
    <property type="molecule type" value="Genomic_DNA"/>
</dbReference>
<dbReference type="OrthoDB" id="3343770at2759"/>
<name>A0A9P6EAD0_9AGAR</name>
<organism evidence="1 2">
    <name type="scientific">Crepidotus variabilis</name>
    <dbReference type="NCBI Taxonomy" id="179855"/>
    <lineage>
        <taxon>Eukaryota</taxon>
        <taxon>Fungi</taxon>
        <taxon>Dikarya</taxon>
        <taxon>Basidiomycota</taxon>
        <taxon>Agaricomycotina</taxon>
        <taxon>Agaricomycetes</taxon>
        <taxon>Agaricomycetidae</taxon>
        <taxon>Agaricales</taxon>
        <taxon>Agaricineae</taxon>
        <taxon>Crepidotaceae</taxon>
        <taxon>Crepidotus</taxon>
    </lineage>
</organism>
<gene>
    <name evidence="1" type="ORF">CPB83DRAFT_796373</name>
</gene>
<reference evidence="1" key="1">
    <citation type="submission" date="2020-11" db="EMBL/GenBank/DDBJ databases">
        <authorList>
            <consortium name="DOE Joint Genome Institute"/>
            <person name="Ahrendt S."/>
            <person name="Riley R."/>
            <person name="Andreopoulos W."/>
            <person name="Labutti K."/>
            <person name="Pangilinan J."/>
            <person name="Ruiz-Duenas F.J."/>
            <person name="Barrasa J.M."/>
            <person name="Sanchez-Garcia M."/>
            <person name="Camarero S."/>
            <person name="Miyauchi S."/>
            <person name="Serrano A."/>
            <person name="Linde D."/>
            <person name="Babiker R."/>
            <person name="Drula E."/>
            <person name="Ayuso-Fernandez I."/>
            <person name="Pacheco R."/>
            <person name="Padilla G."/>
            <person name="Ferreira P."/>
            <person name="Barriuso J."/>
            <person name="Kellner H."/>
            <person name="Castanera R."/>
            <person name="Alfaro M."/>
            <person name="Ramirez L."/>
            <person name="Pisabarro A.G."/>
            <person name="Kuo A."/>
            <person name="Tritt A."/>
            <person name="Lipzen A."/>
            <person name="He G."/>
            <person name="Yan M."/>
            <person name="Ng V."/>
            <person name="Cullen D."/>
            <person name="Martin F."/>
            <person name="Rosso M.-N."/>
            <person name="Henrissat B."/>
            <person name="Hibbett D."/>
            <person name="Martinez A.T."/>
            <person name="Grigoriev I.V."/>
        </authorList>
    </citation>
    <scope>NUCLEOTIDE SEQUENCE</scope>
    <source>
        <strain evidence="1">CBS 506.95</strain>
    </source>
</reference>
<sequence>MHTDSERLYVDLIFRATRKYPSWDPEIQIKVGDYGRITKGEASWRDWLTVLGLNAKQKGIFVKEGNIYEDGIAQAFDIPAAVHQGGGRDEDVTQRRLQAAASDDHDGVMWVTSKNVRTMSKDLKLGGGLQGLANLRLHAGFKLTSGRGAILAMEHETVTYLDRPGSLLKLLMSERLHGRVIVSEVHQCSSYARYLVSEGGKTVSIGLGAEVPCPGAPGVSALGEVAGSWYCDAAVGNFKAKINQVGEKVFCPLYRLVAVEERRPCVGLRGPIEQAGLSDVEPPWTPVEDEEEDDFAALGTQGTWSYT</sequence>
<accession>A0A9P6EAD0</accession>
<protein>
    <submittedName>
        <fullName evidence="1">Uncharacterized protein</fullName>
    </submittedName>
</protein>
<dbReference type="Proteomes" id="UP000807306">
    <property type="component" value="Unassembled WGS sequence"/>
</dbReference>
<comment type="caution">
    <text evidence="1">The sequence shown here is derived from an EMBL/GenBank/DDBJ whole genome shotgun (WGS) entry which is preliminary data.</text>
</comment>
<proteinExistence type="predicted"/>
<dbReference type="AlphaFoldDB" id="A0A9P6EAD0"/>
<evidence type="ECO:0000313" key="1">
    <source>
        <dbReference type="EMBL" id="KAF9525427.1"/>
    </source>
</evidence>
<evidence type="ECO:0000313" key="2">
    <source>
        <dbReference type="Proteomes" id="UP000807306"/>
    </source>
</evidence>